<dbReference type="InterPro" id="IPR006062">
    <property type="entry name" value="His_biosynth"/>
</dbReference>
<evidence type="ECO:0000256" key="6">
    <source>
        <dbReference type="RuleBase" id="RU003657"/>
    </source>
</evidence>
<proteinExistence type="inferred from homology"/>
<dbReference type="InterPro" id="IPR044524">
    <property type="entry name" value="Isoase_HisA-like"/>
</dbReference>
<dbReference type="PANTHER" id="PTHR43090:SF2">
    <property type="entry name" value="1-(5-PHOSPHORIBOSYL)-5-[(5-PHOSPHORIBOSYLAMINO)METHYLIDENEAMINO] IMIDAZOLE-4-CARBOXAMIDE ISOMERASE"/>
    <property type="match status" value="1"/>
</dbReference>
<dbReference type="GO" id="GO:0000162">
    <property type="term" value="P:L-tryptophan biosynthetic process"/>
    <property type="evidence" value="ECO:0007669"/>
    <property type="project" value="TreeGrafter"/>
</dbReference>
<dbReference type="InterPro" id="IPR013785">
    <property type="entry name" value="Aldolase_TIM"/>
</dbReference>
<dbReference type="PANTHER" id="PTHR43090">
    <property type="entry name" value="1-(5-PHOSPHORIBOSYL)-5-[(5-PHOSPHORIBOSYLAMINO)METHYLIDENEAMINO] IMIDAZOLE-4-CARBOXAMIDE ISOMERASE"/>
    <property type="match status" value="1"/>
</dbReference>
<dbReference type="Proteomes" id="UP000425960">
    <property type="component" value="Chromosome"/>
</dbReference>
<accession>A0A5K7ZQB8</accession>
<gene>
    <name evidence="7" type="ORF">DSCO28_22760</name>
</gene>
<organism evidence="7 8">
    <name type="scientific">Desulfosarcina ovata subsp. sediminis</name>
    <dbReference type="NCBI Taxonomy" id="885957"/>
    <lineage>
        <taxon>Bacteria</taxon>
        <taxon>Pseudomonadati</taxon>
        <taxon>Thermodesulfobacteriota</taxon>
        <taxon>Desulfobacteria</taxon>
        <taxon>Desulfobacterales</taxon>
        <taxon>Desulfosarcinaceae</taxon>
        <taxon>Desulfosarcina</taxon>
    </lineage>
</organism>
<dbReference type="EMBL" id="AP021876">
    <property type="protein sequence ID" value="BBO81710.1"/>
    <property type="molecule type" value="Genomic_DNA"/>
</dbReference>
<evidence type="ECO:0000256" key="1">
    <source>
        <dbReference type="ARBA" id="ARBA00009667"/>
    </source>
</evidence>
<dbReference type="Gene3D" id="3.20.20.70">
    <property type="entry name" value="Aldolase class I"/>
    <property type="match status" value="1"/>
</dbReference>
<comment type="similarity">
    <text evidence="1 6">Belongs to the HisA/HisF family.</text>
</comment>
<evidence type="ECO:0000256" key="5">
    <source>
        <dbReference type="ARBA" id="ARBA00029440"/>
    </source>
</evidence>
<dbReference type="Pfam" id="PF00977">
    <property type="entry name" value="His_biosynth"/>
    <property type="match status" value="1"/>
</dbReference>
<dbReference type="AlphaFoldDB" id="A0A5K7ZQB8"/>
<dbReference type="SUPFAM" id="SSF51366">
    <property type="entry name" value="Ribulose-phoshate binding barrel"/>
    <property type="match status" value="1"/>
</dbReference>
<dbReference type="GO" id="GO:0000105">
    <property type="term" value="P:L-histidine biosynthetic process"/>
    <property type="evidence" value="ECO:0007669"/>
    <property type="project" value="UniProtKB-KW"/>
</dbReference>
<dbReference type="RefSeq" id="WP_155322338.1">
    <property type="nucleotide sequence ID" value="NZ_AP021876.1"/>
</dbReference>
<dbReference type="GO" id="GO:0003949">
    <property type="term" value="F:1-(5-phosphoribosyl)-5-[(5-phosphoribosylamino)methylideneamino]imidazole-4-carboxamide isomerase activity"/>
    <property type="evidence" value="ECO:0007669"/>
    <property type="project" value="InterPro"/>
</dbReference>
<dbReference type="InterPro" id="IPR011858">
    <property type="entry name" value="His6/HISN3"/>
</dbReference>
<reference evidence="7 8" key="1">
    <citation type="submission" date="2019-11" db="EMBL/GenBank/DDBJ databases">
        <title>Comparative genomics of hydrocarbon-degrading Desulfosarcina strains.</title>
        <authorList>
            <person name="Watanabe M."/>
            <person name="Kojima H."/>
            <person name="Fukui M."/>
        </authorList>
    </citation>
    <scope>NUCLEOTIDE SEQUENCE [LARGE SCALE GENOMIC DNA]</scope>
    <source>
        <strain evidence="7 8">28bB2T</strain>
    </source>
</reference>
<dbReference type="KEGG" id="dov:DSCO28_22760"/>
<protein>
    <submittedName>
        <fullName evidence="7">Uncharacterized protein</fullName>
    </submittedName>
</protein>
<evidence type="ECO:0000256" key="2">
    <source>
        <dbReference type="ARBA" id="ARBA00022605"/>
    </source>
</evidence>
<dbReference type="CDD" id="cd04723">
    <property type="entry name" value="HisA_HisF"/>
    <property type="match status" value="1"/>
</dbReference>
<keyword evidence="4" id="KW-0413">Isomerase</keyword>
<evidence type="ECO:0000313" key="7">
    <source>
        <dbReference type="EMBL" id="BBO81710.1"/>
    </source>
</evidence>
<sequence>MRFRPCIDLHAGMVKQIVGATLSDDATGHPQTNFQAEKPAAWFADRYRQDHLTGGHVIQLGPGNAEAARSALASWPGGLQIGGGVNIDNAADWLDAGASHVIVTSWVFHDGRIRMERLKQLTRKIGKTRLVLDLSCRRRGDAYLVATDRWQTFTSEAVTYALMDRLAVCCDEFLIHAVDVEGRCAGIETDLVAYLGGWQGLPVTYAGGIASQADIDRIESLGSGNIDFTVGSALDIFGGHGLRYAELAKRYGPSDRPDQVDV</sequence>
<keyword evidence="3 6" id="KW-0368">Histidine biosynthesis</keyword>
<name>A0A5K7ZQB8_9BACT</name>
<evidence type="ECO:0000313" key="8">
    <source>
        <dbReference type="Proteomes" id="UP000425960"/>
    </source>
</evidence>
<dbReference type="InterPro" id="IPR011060">
    <property type="entry name" value="RibuloseP-bd_barrel"/>
</dbReference>
<evidence type="ECO:0000256" key="4">
    <source>
        <dbReference type="ARBA" id="ARBA00023235"/>
    </source>
</evidence>
<evidence type="ECO:0000256" key="3">
    <source>
        <dbReference type="ARBA" id="ARBA00023102"/>
    </source>
</evidence>
<dbReference type="NCBIfam" id="TIGR02129">
    <property type="entry name" value="hisA_euk"/>
    <property type="match status" value="1"/>
</dbReference>
<dbReference type="GO" id="GO:0005737">
    <property type="term" value="C:cytoplasm"/>
    <property type="evidence" value="ECO:0007669"/>
    <property type="project" value="TreeGrafter"/>
</dbReference>
<keyword evidence="2 6" id="KW-0028">Amino-acid biosynthesis</keyword>
<comment type="pathway">
    <text evidence="5">Amino-acid biosynthesis.</text>
</comment>